<dbReference type="InterPro" id="IPR021820">
    <property type="entry name" value="S-locus_recpt_kinase_C"/>
</dbReference>
<dbReference type="InterPro" id="IPR024171">
    <property type="entry name" value="SRK-like_kinase"/>
</dbReference>
<dbReference type="GO" id="GO:0106310">
    <property type="term" value="F:protein serine kinase activity"/>
    <property type="evidence" value="ECO:0007669"/>
    <property type="project" value="RHEA"/>
</dbReference>
<feature type="domain" description="Bulb-type lectin" evidence="21">
    <location>
        <begin position="72"/>
        <end position="194"/>
    </location>
</feature>
<evidence type="ECO:0000256" key="7">
    <source>
        <dbReference type="ARBA" id="ARBA00022741"/>
    </source>
</evidence>
<dbReference type="GO" id="GO:0005886">
    <property type="term" value="C:plasma membrane"/>
    <property type="evidence" value="ECO:0007669"/>
    <property type="project" value="UniProtKB-SubCell"/>
</dbReference>
<evidence type="ECO:0000256" key="2">
    <source>
        <dbReference type="ARBA" id="ARBA00022475"/>
    </source>
</evidence>
<dbReference type="SMART" id="SM00220">
    <property type="entry name" value="S_TKc"/>
    <property type="match status" value="1"/>
</dbReference>
<keyword evidence="23" id="KW-0675">Receptor</keyword>
<dbReference type="PANTHER" id="PTHR27002">
    <property type="entry name" value="RECEPTOR-LIKE SERINE/THREONINE-PROTEIN KINASE SD1-8"/>
    <property type="match status" value="1"/>
</dbReference>
<dbReference type="FunFam" id="2.90.10.10:FF:000029">
    <property type="entry name" value="G-type lectin S-receptor-like serine/threonine-protein kinase"/>
    <property type="match status" value="1"/>
</dbReference>
<dbReference type="PIRSF" id="PIRSF000641">
    <property type="entry name" value="SRK"/>
    <property type="match status" value="1"/>
</dbReference>
<dbReference type="InterPro" id="IPR022126">
    <property type="entry name" value="S-locus_recpt_kinase"/>
</dbReference>
<dbReference type="InterPro" id="IPR001480">
    <property type="entry name" value="Bulb-type_lectin_dom"/>
</dbReference>
<dbReference type="SUPFAM" id="SSF51110">
    <property type="entry name" value="alpha-D-mannose-specific plant lectins"/>
    <property type="match status" value="1"/>
</dbReference>
<feature type="domain" description="Protein kinase" evidence="20">
    <location>
        <begin position="574"/>
        <end position="860"/>
    </location>
</feature>
<dbReference type="Pfam" id="PF01453">
    <property type="entry name" value="B_lectin"/>
    <property type="match status" value="1"/>
</dbReference>
<dbReference type="GO" id="GO:0005524">
    <property type="term" value="F:ATP binding"/>
    <property type="evidence" value="ECO:0007669"/>
    <property type="project" value="UniProtKB-UniRule"/>
</dbReference>
<dbReference type="SMART" id="SM00108">
    <property type="entry name" value="B_lectin"/>
    <property type="match status" value="1"/>
</dbReference>
<dbReference type="CDD" id="cd01098">
    <property type="entry name" value="PAN_AP_plant"/>
    <property type="match status" value="1"/>
</dbReference>
<evidence type="ECO:0000256" key="19">
    <source>
        <dbReference type="SAM" id="Phobius"/>
    </source>
</evidence>
<protein>
    <recommendedName>
        <fullName evidence="16">Receptor-like serine/threonine-protein kinase</fullName>
        <ecNumber evidence="16">2.7.11.1</ecNumber>
    </recommendedName>
</protein>
<dbReference type="Gene3D" id="1.10.510.10">
    <property type="entry name" value="Transferase(Phosphotransferase) domain 1"/>
    <property type="match status" value="1"/>
</dbReference>
<dbReference type="PANTHER" id="PTHR27002:SF150">
    <property type="entry name" value="RECEPTOR-LIKE SERINE_THREONINE-PROTEIN KINASE SD1-8"/>
    <property type="match status" value="1"/>
</dbReference>
<keyword evidence="4 16" id="KW-0808">Transferase</keyword>
<dbReference type="InterPro" id="IPR017441">
    <property type="entry name" value="Protein_kinase_ATP_BS"/>
</dbReference>
<comment type="similarity">
    <text evidence="16">Belongs to the protein kinase superfamily. Ser/Thr protein kinase family.</text>
</comment>
<evidence type="ECO:0000256" key="8">
    <source>
        <dbReference type="ARBA" id="ARBA00022777"/>
    </source>
</evidence>
<dbReference type="EMBL" id="AP019300">
    <property type="protein sequence ID" value="BBH02151.1"/>
    <property type="molecule type" value="Genomic_DNA"/>
</dbReference>
<evidence type="ECO:0000256" key="18">
    <source>
        <dbReference type="SAM" id="MobiDB-lite"/>
    </source>
</evidence>
<dbReference type="InterPro" id="IPR001245">
    <property type="entry name" value="Ser-Thr/Tyr_kinase_cat_dom"/>
</dbReference>
<dbReference type="PROSITE" id="PS50011">
    <property type="entry name" value="PROTEIN_KINASE_DOM"/>
    <property type="match status" value="1"/>
</dbReference>
<reference evidence="23" key="1">
    <citation type="journal article" date="2019" name="Science">
        <title>Mutation of a bHLH transcription factor allowed almond domestication.</title>
        <authorList>
            <person name="Sanchez-Perez R."/>
            <person name="Pavan S."/>
            <person name="Mazzeo R."/>
            <person name="Moldovan C."/>
            <person name="Aiese Cigliano R."/>
            <person name="Del Cueto J."/>
            <person name="Ricciardi F."/>
            <person name="Lotti C."/>
            <person name="Ricciardi L."/>
            <person name="Dicenta F."/>
            <person name="Lopez-Marques R.L."/>
            <person name="Lindberg Moller B."/>
        </authorList>
    </citation>
    <scope>NUCLEOTIDE SEQUENCE</scope>
</reference>
<evidence type="ECO:0000313" key="23">
    <source>
        <dbReference type="EMBL" id="BBH02151.1"/>
    </source>
</evidence>
<feature type="compositionally biased region" description="Polar residues" evidence="18">
    <location>
        <begin position="870"/>
        <end position="882"/>
    </location>
</feature>
<evidence type="ECO:0000259" key="21">
    <source>
        <dbReference type="PROSITE" id="PS50927"/>
    </source>
</evidence>
<keyword evidence="7 16" id="KW-0547">Nucleotide-binding</keyword>
<dbReference type="PROSITE" id="PS00108">
    <property type="entry name" value="PROTEIN_KINASE_ST"/>
    <property type="match status" value="1"/>
</dbReference>
<keyword evidence="8 16" id="KW-0418">Kinase</keyword>
<proteinExistence type="inferred from homology"/>
<dbReference type="CDD" id="cd14066">
    <property type="entry name" value="STKc_IRAK"/>
    <property type="match status" value="1"/>
</dbReference>
<comment type="subcellular location">
    <subcellularLocation>
        <location evidence="1">Cell membrane</location>
        <topology evidence="1">Single-pass type I membrane protein</topology>
    </subcellularLocation>
</comment>
<dbReference type="EC" id="2.7.11.1" evidence="16"/>
<sequence length="895" mass="100396">MLGETVEIHLKNKVQTRDTFARVWLFCIVIESEKWSETASFCETMRASTKHQFCSSILCLTLLTFFPLATSKDTLSSTQSLQNNQTLVSSGGVFELGLFKPGATSGWYLGIWYKNIQEKTVVWVANRDNPISNSSSATLKIGDHGNLVLLDGENGNITWSSNETQAMNPIVQLLDSGNLVLRDGNLNRNGPKDQFLWQSFDYPTDTLLPDMKLGWNLSSSLDRYITSWKSTEDPSTGDISFKLDYRGFPEIFLRKKQSITYRSGPWNGERFSGVPEMTPTDGIQFNFVANSEEVYYSFSVRSNSESFYSRLIVNPNGELQRLTWIESRSIWNKFWYAPKDQCDDYSECGPYGICDSNASPVCKCLKGFEPKNLQTWDLRDGSDGCVRKTDLECSKDKFLALGNMKLAESDGAFVDMNMSLEACKKKCLENCSCTAYSDARISVGEGSGCVMWTGDLLDMRQYAEGGQHFYVRLAASELDGDGKTKRLIMIVGIVVGVGILLAGLAICFVWKRKLAIMNRGRIEQKGPNERSQDFLLDGVVITSKKENYSGERGNDELELPLLDFSTVAVATDNFSDENQLGQGGFGCVYKGTLVEGEVVAIKRLSKNSGQGTEEFKNEVKLIARLQHRNLVRLLGCCIDTDEKMLIYEYMENKSLDSVLFSQAKRSMLDWQKRFEIICGIARGLLYLHQDSRFRIIHRDLKASNILLDGELTPKISDFGMARIFGRDQTEANTRRVVGTYGYMSPEYAMDGLFSIKSDVFSFGVLVLEIISGKKNRGFYYSNNELNLLGHAWKLWTEGKGLEIIDPSVGDSYSPSEVLRCMQVGLLCVQERAEDRPTMSSVVLMLSSETATMPQPKNPGFCLERNKNPLETDSSSSKQDQSCTVNHVTVTMLDGR</sequence>
<dbReference type="CDD" id="cd00028">
    <property type="entry name" value="B_lectin"/>
    <property type="match status" value="1"/>
</dbReference>
<evidence type="ECO:0000256" key="3">
    <source>
        <dbReference type="ARBA" id="ARBA00022527"/>
    </source>
</evidence>
<accession>A0A4Y1RD38</accession>
<gene>
    <name evidence="23" type="ORF">Prudu_012635</name>
</gene>
<evidence type="ECO:0000256" key="9">
    <source>
        <dbReference type="ARBA" id="ARBA00022840"/>
    </source>
</evidence>
<dbReference type="SUPFAM" id="SSF56112">
    <property type="entry name" value="Protein kinase-like (PK-like)"/>
    <property type="match status" value="1"/>
</dbReference>
<dbReference type="Pfam" id="PF12398">
    <property type="entry name" value="DUF3660"/>
    <property type="match status" value="1"/>
</dbReference>
<dbReference type="Gene3D" id="2.90.10.10">
    <property type="entry name" value="Bulb-type lectin domain"/>
    <property type="match status" value="1"/>
</dbReference>
<keyword evidence="12" id="KW-1015">Disulfide bond</keyword>
<dbReference type="InterPro" id="IPR036426">
    <property type="entry name" value="Bulb-type_lectin_dom_sf"/>
</dbReference>
<keyword evidence="13" id="KW-0325">Glycoprotein</keyword>
<keyword evidence="10 19" id="KW-1133">Transmembrane helix</keyword>
<keyword evidence="9 16" id="KW-0067">ATP-binding</keyword>
<dbReference type="Pfam" id="PF07714">
    <property type="entry name" value="PK_Tyr_Ser-Thr"/>
    <property type="match status" value="1"/>
</dbReference>
<evidence type="ECO:0000256" key="10">
    <source>
        <dbReference type="ARBA" id="ARBA00022989"/>
    </source>
</evidence>
<evidence type="ECO:0000256" key="12">
    <source>
        <dbReference type="ARBA" id="ARBA00023157"/>
    </source>
</evidence>
<dbReference type="Gene3D" id="3.30.200.20">
    <property type="entry name" value="Phosphorylase Kinase, domain 1"/>
    <property type="match status" value="1"/>
</dbReference>
<keyword evidence="5 19" id="KW-0812">Transmembrane</keyword>
<keyword evidence="2" id="KW-1003">Cell membrane</keyword>
<dbReference type="SMART" id="SM00473">
    <property type="entry name" value="PAN_AP"/>
    <property type="match status" value="1"/>
</dbReference>
<dbReference type="PROSITE" id="PS50927">
    <property type="entry name" value="BULB_LECTIN"/>
    <property type="match status" value="1"/>
</dbReference>
<evidence type="ECO:0000256" key="1">
    <source>
        <dbReference type="ARBA" id="ARBA00004251"/>
    </source>
</evidence>
<evidence type="ECO:0000259" key="22">
    <source>
        <dbReference type="PROSITE" id="PS50948"/>
    </source>
</evidence>
<evidence type="ECO:0000256" key="5">
    <source>
        <dbReference type="ARBA" id="ARBA00022692"/>
    </source>
</evidence>
<evidence type="ECO:0000256" key="11">
    <source>
        <dbReference type="ARBA" id="ARBA00023136"/>
    </source>
</evidence>
<dbReference type="Pfam" id="PF08276">
    <property type="entry name" value="PAN_2"/>
    <property type="match status" value="1"/>
</dbReference>
<feature type="region of interest" description="Disordered" evidence="18">
    <location>
        <begin position="854"/>
        <end position="882"/>
    </location>
</feature>
<evidence type="ECO:0000256" key="6">
    <source>
        <dbReference type="ARBA" id="ARBA00022729"/>
    </source>
</evidence>
<dbReference type="FunFam" id="3.30.200.20:FF:000195">
    <property type="entry name" value="G-type lectin S-receptor-like serine/threonine-protein kinase"/>
    <property type="match status" value="1"/>
</dbReference>
<comment type="catalytic activity">
    <reaction evidence="15 16">
        <text>L-seryl-[protein] + ATP = O-phospho-L-seryl-[protein] + ADP + H(+)</text>
        <dbReference type="Rhea" id="RHEA:17989"/>
        <dbReference type="Rhea" id="RHEA-COMP:9863"/>
        <dbReference type="Rhea" id="RHEA-COMP:11604"/>
        <dbReference type="ChEBI" id="CHEBI:15378"/>
        <dbReference type="ChEBI" id="CHEBI:29999"/>
        <dbReference type="ChEBI" id="CHEBI:30616"/>
        <dbReference type="ChEBI" id="CHEBI:83421"/>
        <dbReference type="ChEBI" id="CHEBI:456216"/>
        <dbReference type="EC" id="2.7.11.1"/>
    </reaction>
</comment>
<keyword evidence="6" id="KW-0732">Signal</keyword>
<keyword evidence="3 16" id="KW-0723">Serine/threonine-protein kinase</keyword>
<dbReference type="GO" id="GO:0004674">
    <property type="term" value="F:protein serine/threonine kinase activity"/>
    <property type="evidence" value="ECO:0007669"/>
    <property type="project" value="UniProtKB-KW"/>
</dbReference>
<organism evidence="23">
    <name type="scientific">Prunus dulcis</name>
    <name type="common">Almond</name>
    <name type="synonym">Amygdalus dulcis</name>
    <dbReference type="NCBI Taxonomy" id="3755"/>
    <lineage>
        <taxon>Eukaryota</taxon>
        <taxon>Viridiplantae</taxon>
        <taxon>Streptophyta</taxon>
        <taxon>Embryophyta</taxon>
        <taxon>Tracheophyta</taxon>
        <taxon>Spermatophyta</taxon>
        <taxon>Magnoliopsida</taxon>
        <taxon>eudicotyledons</taxon>
        <taxon>Gunneridae</taxon>
        <taxon>Pentapetalae</taxon>
        <taxon>rosids</taxon>
        <taxon>fabids</taxon>
        <taxon>Rosales</taxon>
        <taxon>Rosaceae</taxon>
        <taxon>Amygdaloideae</taxon>
        <taxon>Amygdaleae</taxon>
        <taxon>Prunus</taxon>
    </lineage>
</organism>
<dbReference type="AlphaFoldDB" id="A0A4Y1RD38"/>
<dbReference type="InterPro" id="IPR000719">
    <property type="entry name" value="Prot_kinase_dom"/>
</dbReference>
<dbReference type="GO" id="GO:0048544">
    <property type="term" value="P:recognition of pollen"/>
    <property type="evidence" value="ECO:0007669"/>
    <property type="project" value="InterPro"/>
</dbReference>
<feature type="binding site" evidence="17">
    <location>
        <position position="602"/>
    </location>
    <ligand>
        <name>ATP</name>
        <dbReference type="ChEBI" id="CHEBI:30616"/>
    </ligand>
</feature>
<dbReference type="Pfam" id="PF00954">
    <property type="entry name" value="S_locus_glycop"/>
    <property type="match status" value="1"/>
</dbReference>
<evidence type="ECO:0000256" key="15">
    <source>
        <dbReference type="ARBA" id="ARBA00048679"/>
    </source>
</evidence>
<evidence type="ECO:0000256" key="17">
    <source>
        <dbReference type="PROSITE-ProRule" id="PRU10141"/>
    </source>
</evidence>
<evidence type="ECO:0000256" key="4">
    <source>
        <dbReference type="ARBA" id="ARBA00022679"/>
    </source>
</evidence>
<dbReference type="PROSITE" id="PS50948">
    <property type="entry name" value="PAN"/>
    <property type="match status" value="1"/>
</dbReference>
<comment type="catalytic activity">
    <reaction evidence="14 16">
        <text>L-threonyl-[protein] + ATP = O-phospho-L-threonyl-[protein] + ADP + H(+)</text>
        <dbReference type="Rhea" id="RHEA:46608"/>
        <dbReference type="Rhea" id="RHEA-COMP:11060"/>
        <dbReference type="Rhea" id="RHEA-COMP:11605"/>
        <dbReference type="ChEBI" id="CHEBI:15378"/>
        <dbReference type="ChEBI" id="CHEBI:30013"/>
        <dbReference type="ChEBI" id="CHEBI:30616"/>
        <dbReference type="ChEBI" id="CHEBI:61977"/>
        <dbReference type="ChEBI" id="CHEBI:456216"/>
        <dbReference type="EC" id="2.7.11.1"/>
    </reaction>
</comment>
<keyword evidence="11 19" id="KW-0472">Membrane</keyword>
<dbReference type="Pfam" id="PF11883">
    <property type="entry name" value="DUF3403"/>
    <property type="match status" value="1"/>
</dbReference>
<dbReference type="InterPro" id="IPR011009">
    <property type="entry name" value="Kinase-like_dom_sf"/>
</dbReference>
<evidence type="ECO:0000259" key="20">
    <source>
        <dbReference type="PROSITE" id="PS50011"/>
    </source>
</evidence>
<dbReference type="InterPro" id="IPR003609">
    <property type="entry name" value="Pan_app"/>
</dbReference>
<dbReference type="InterPro" id="IPR008271">
    <property type="entry name" value="Ser/Thr_kinase_AS"/>
</dbReference>
<dbReference type="InterPro" id="IPR000858">
    <property type="entry name" value="S_locus_glycoprot_dom"/>
</dbReference>
<dbReference type="PROSITE" id="PS00107">
    <property type="entry name" value="PROTEIN_KINASE_ATP"/>
    <property type="match status" value="1"/>
</dbReference>
<dbReference type="FunFam" id="1.10.510.10:FF:000060">
    <property type="entry name" value="G-type lectin S-receptor-like serine/threonine-protein kinase"/>
    <property type="match status" value="1"/>
</dbReference>
<evidence type="ECO:0000256" key="16">
    <source>
        <dbReference type="PIRNR" id="PIRNR000641"/>
    </source>
</evidence>
<name>A0A4Y1RD38_PRUDU</name>
<evidence type="ECO:0000256" key="13">
    <source>
        <dbReference type="ARBA" id="ARBA00023180"/>
    </source>
</evidence>
<evidence type="ECO:0000256" key="14">
    <source>
        <dbReference type="ARBA" id="ARBA00047899"/>
    </source>
</evidence>
<feature type="domain" description="Apple" evidence="22">
    <location>
        <begin position="393"/>
        <end position="474"/>
    </location>
</feature>
<feature type="transmembrane region" description="Helical" evidence="19">
    <location>
        <begin position="487"/>
        <end position="510"/>
    </location>
</feature>